<name>A0ABD3UZE9_SINWO</name>
<dbReference type="Pfam" id="PF06701">
    <property type="entry name" value="MIB_HERC2"/>
    <property type="match status" value="1"/>
</dbReference>
<reference evidence="2 3" key="1">
    <citation type="submission" date="2024-11" db="EMBL/GenBank/DDBJ databases">
        <title>Chromosome-level genome assembly of the freshwater bivalve Anodonta woodiana.</title>
        <authorList>
            <person name="Chen X."/>
        </authorList>
    </citation>
    <scope>NUCLEOTIDE SEQUENCE [LARGE SCALE GENOMIC DNA]</scope>
    <source>
        <strain evidence="2">MN2024</strain>
        <tissue evidence="2">Gills</tissue>
    </source>
</reference>
<gene>
    <name evidence="2" type="ORF">ACJMK2_017172</name>
</gene>
<dbReference type="InterPro" id="IPR010606">
    <property type="entry name" value="Mib_Herc2"/>
</dbReference>
<dbReference type="Proteomes" id="UP001634394">
    <property type="component" value="Unassembled WGS sequence"/>
</dbReference>
<accession>A0ABD3UZE9</accession>
<organism evidence="2 3">
    <name type="scientific">Sinanodonta woodiana</name>
    <name type="common">Chinese pond mussel</name>
    <name type="synonym">Anodonta woodiana</name>
    <dbReference type="NCBI Taxonomy" id="1069815"/>
    <lineage>
        <taxon>Eukaryota</taxon>
        <taxon>Metazoa</taxon>
        <taxon>Spiralia</taxon>
        <taxon>Lophotrochozoa</taxon>
        <taxon>Mollusca</taxon>
        <taxon>Bivalvia</taxon>
        <taxon>Autobranchia</taxon>
        <taxon>Heteroconchia</taxon>
        <taxon>Palaeoheterodonta</taxon>
        <taxon>Unionida</taxon>
        <taxon>Unionoidea</taxon>
        <taxon>Unionidae</taxon>
        <taxon>Unioninae</taxon>
        <taxon>Sinanodonta</taxon>
    </lineage>
</organism>
<dbReference type="PROSITE" id="PS51416">
    <property type="entry name" value="MIB_HERC2"/>
    <property type="match status" value="1"/>
</dbReference>
<protein>
    <recommendedName>
        <fullName evidence="1">MIB/HERC2 domain-containing protein</fullName>
    </recommendedName>
</protein>
<comment type="caution">
    <text evidence="2">The sequence shown here is derived from an EMBL/GenBank/DDBJ whole genome shotgun (WGS) entry which is preliminary data.</text>
</comment>
<dbReference type="Gene3D" id="2.30.30.40">
    <property type="entry name" value="SH3 Domains"/>
    <property type="match status" value="1"/>
</dbReference>
<dbReference type="EMBL" id="JBJQND010000015">
    <property type="protein sequence ID" value="KAL3853642.1"/>
    <property type="molecule type" value="Genomic_DNA"/>
</dbReference>
<dbReference type="SUPFAM" id="SSF159034">
    <property type="entry name" value="Mib/herc2 domain-like"/>
    <property type="match status" value="1"/>
</dbReference>
<evidence type="ECO:0000259" key="1">
    <source>
        <dbReference type="PROSITE" id="PS51416"/>
    </source>
</evidence>
<dbReference type="InterPro" id="IPR037252">
    <property type="entry name" value="Mib_Herc2_sf"/>
</dbReference>
<feature type="domain" description="MIB/HERC2" evidence="1">
    <location>
        <begin position="187"/>
        <end position="258"/>
    </location>
</feature>
<proteinExistence type="predicted"/>
<evidence type="ECO:0000313" key="2">
    <source>
        <dbReference type="EMBL" id="KAL3853642.1"/>
    </source>
</evidence>
<dbReference type="AlphaFoldDB" id="A0ABD3UZE9"/>
<sequence>MKKNGSGGNNCSCEIAGNLTKELHAIRNNGINHSEIILKMESFSQTWNDEVLQLKKLSSTAKGLILGFRQEKQLRKDFEMKTDTGNNMNQTGQSCSLMKNDSSIVEMNSTLYRLLNDVEEIKSSILSNSSNTTRMKDADIRQLYSELNNLKGVIANMSSSKTSTTSSRTTTSSISLTSHLCARTVTDDALILASIKVGTRVVRGRDWSWGNQDGLPPNTGTVEKIDSLPGWVWVRWKNGMSVNYRVGEGSKFDLYICE</sequence>
<keyword evidence="3" id="KW-1185">Reference proteome</keyword>
<evidence type="ECO:0000313" key="3">
    <source>
        <dbReference type="Proteomes" id="UP001634394"/>
    </source>
</evidence>